<evidence type="ECO:0000313" key="5">
    <source>
        <dbReference type="Proteomes" id="UP000046395"/>
    </source>
</evidence>
<feature type="domain" description="Lunapark zinc ribbon" evidence="4">
    <location>
        <begin position="202"/>
        <end position="252"/>
    </location>
</feature>
<keyword evidence="2" id="KW-0812">Transmembrane</keyword>
<keyword evidence="2" id="KW-0472">Membrane</keyword>
<dbReference type="PANTHER" id="PTHR22166:SF12">
    <property type="entry name" value="ENDOPLASMIC RETICULUM JUNCTION FORMATION PROTEIN LUNAPARK"/>
    <property type="match status" value="1"/>
</dbReference>
<dbReference type="STRING" id="70415.A0A5S6QLT8"/>
<reference evidence="6" key="1">
    <citation type="submission" date="2019-12" db="UniProtKB">
        <authorList>
            <consortium name="WormBaseParasite"/>
        </authorList>
    </citation>
    <scope>IDENTIFICATION</scope>
</reference>
<comment type="similarity">
    <text evidence="1 2">Belongs to the lunapark family.</text>
</comment>
<dbReference type="AlphaFoldDB" id="A0A5S6QLT8"/>
<accession>A0A5S6QLT8</accession>
<feature type="region of interest" description="Disordered" evidence="3">
    <location>
        <begin position="144"/>
        <end position="173"/>
    </location>
</feature>
<name>A0A5S6QLT8_TRIMR</name>
<sequence>MGLFPSKKQKKSYSVVLEQLEDEIEELCHCDVELREQEWRFDVGFFLLVVLSYIILTYLTFADKTHPRRYEPLWLLVCLFGYPFLLYWLRRVFAFYFARRRRNCHAQLDALKEQRAQVLNEVKENEPYKVAKELLDRFDIANSRPRPRHASASNDAIPPDQTPMQTPWRSVPPSAKRHAEAYGQIAANPVTPRPVLPLQRSWWEHLMDAVLRDGPSYRYALICMYCKGHNGMAIIEEFEDLSFRCCYCNMLNPSKRQMKDKRQSRSSPEAKDKSLQPSAAGTTKVSRPTSGDDEPGSSEHVAKKPQD</sequence>
<feature type="compositionally biased region" description="Polar residues" evidence="3">
    <location>
        <begin position="275"/>
        <end position="289"/>
    </location>
</feature>
<dbReference type="InterPro" id="IPR040115">
    <property type="entry name" value="Lnp"/>
</dbReference>
<comment type="domain">
    <text evidence="2">The C4-type zinc finger motif is necessary both for its ER three-way tubular junction localization and formation.</text>
</comment>
<feature type="transmembrane region" description="Helical" evidence="2">
    <location>
        <begin position="43"/>
        <end position="61"/>
    </location>
</feature>
<feature type="transmembrane region" description="Helical" evidence="2">
    <location>
        <begin position="73"/>
        <end position="93"/>
    </location>
</feature>
<protein>
    <recommendedName>
        <fullName evidence="2">Endoplasmic reticulum junction formation protein lunapark</fullName>
    </recommendedName>
</protein>
<dbReference type="GO" id="GO:0071788">
    <property type="term" value="P:endoplasmic reticulum tubular network maintenance"/>
    <property type="evidence" value="ECO:0007669"/>
    <property type="project" value="UniProtKB-UniRule"/>
</dbReference>
<comment type="subcellular location">
    <subcellularLocation>
        <location evidence="2">Endoplasmic reticulum membrane</location>
        <topology evidence="2">Multi-pass membrane protein</topology>
    </subcellularLocation>
</comment>
<organism evidence="5 6">
    <name type="scientific">Trichuris muris</name>
    <name type="common">Mouse whipworm</name>
    <dbReference type="NCBI Taxonomy" id="70415"/>
    <lineage>
        <taxon>Eukaryota</taxon>
        <taxon>Metazoa</taxon>
        <taxon>Ecdysozoa</taxon>
        <taxon>Nematoda</taxon>
        <taxon>Enoplea</taxon>
        <taxon>Dorylaimia</taxon>
        <taxon>Trichinellida</taxon>
        <taxon>Trichuridae</taxon>
        <taxon>Trichuris</taxon>
    </lineage>
</organism>
<dbReference type="InterPro" id="IPR019273">
    <property type="entry name" value="Lunapark_Znf"/>
</dbReference>
<dbReference type="WBParaSite" id="TMUE_2000007837.1">
    <property type="protein sequence ID" value="TMUE_2000007837.1"/>
    <property type="gene ID" value="WBGene00295344"/>
</dbReference>
<dbReference type="GO" id="GO:0008270">
    <property type="term" value="F:zinc ion binding"/>
    <property type="evidence" value="ECO:0007669"/>
    <property type="project" value="UniProtKB-KW"/>
</dbReference>
<proteinExistence type="inferred from homology"/>
<keyword evidence="2" id="KW-0256">Endoplasmic reticulum</keyword>
<evidence type="ECO:0000313" key="6">
    <source>
        <dbReference type="WBParaSite" id="TMUE_2000007837.1"/>
    </source>
</evidence>
<feature type="region of interest" description="Disordered" evidence="3">
    <location>
        <begin position="256"/>
        <end position="307"/>
    </location>
</feature>
<keyword evidence="2" id="KW-0479">Metal-binding</keyword>
<feature type="compositionally biased region" description="Basic and acidic residues" evidence="3">
    <location>
        <begin position="260"/>
        <end position="274"/>
    </location>
</feature>
<evidence type="ECO:0000256" key="1">
    <source>
        <dbReference type="ARBA" id="ARBA00009940"/>
    </source>
</evidence>
<dbReference type="PANTHER" id="PTHR22166">
    <property type="entry name" value="ENDOPLASMIC RETICULUM JUNCTION FORMATION PROTEIN LUNAPARK"/>
    <property type="match status" value="1"/>
</dbReference>
<keyword evidence="2" id="KW-0863">Zinc-finger</keyword>
<keyword evidence="5" id="KW-1185">Reference proteome</keyword>
<evidence type="ECO:0000259" key="4">
    <source>
        <dbReference type="Pfam" id="PF10058"/>
    </source>
</evidence>
<dbReference type="Pfam" id="PF10058">
    <property type="entry name" value="Zn_ribbon_10"/>
    <property type="match status" value="1"/>
</dbReference>
<comment type="function">
    <text evidence="2">Plays a role in determining ER morphology.</text>
</comment>
<dbReference type="GO" id="GO:1903373">
    <property type="term" value="P:positive regulation of endoplasmic reticulum tubular network organization"/>
    <property type="evidence" value="ECO:0007669"/>
    <property type="project" value="UniProtKB-UniRule"/>
</dbReference>
<dbReference type="Proteomes" id="UP000046395">
    <property type="component" value="Unassembled WGS sequence"/>
</dbReference>
<evidence type="ECO:0000256" key="3">
    <source>
        <dbReference type="SAM" id="MobiDB-lite"/>
    </source>
</evidence>
<evidence type="ECO:0000256" key="2">
    <source>
        <dbReference type="RuleBase" id="RU367073"/>
    </source>
</evidence>
<keyword evidence="2" id="KW-0862">Zinc</keyword>
<keyword evidence="2" id="KW-1133">Transmembrane helix</keyword>
<dbReference type="GO" id="GO:0098826">
    <property type="term" value="C:endoplasmic reticulum tubular network membrane"/>
    <property type="evidence" value="ECO:0007669"/>
    <property type="project" value="UniProtKB-UniRule"/>
</dbReference>